<protein>
    <submittedName>
        <fullName evidence="3">NADPH-dependent F420 reductase</fullName>
    </submittedName>
</protein>
<dbReference type="SUPFAM" id="SSF51735">
    <property type="entry name" value="NAD(P)-binding Rossmann-fold domains"/>
    <property type="match status" value="1"/>
</dbReference>
<name>A0ABP4NKJ4_9ACTN</name>
<feature type="domain" description="Pyrroline-5-carboxylate reductase catalytic N-terminal" evidence="2">
    <location>
        <begin position="4"/>
        <end position="94"/>
    </location>
</feature>
<organism evidence="3 4">
    <name type="scientific">Kribbella lupini</name>
    <dbReference type="NCBI Taxonomy" id="291602"/>
    <lineage>
        <taxon>Bacteria</taxon>
        <taxon>Bacillati</taxon>
        <taxon>Actinomycetota</taxon>
        <taxon>Actinomycetes</taxon>
        <taxon>Propionibacteriales</taxon>
        <taxon>Kribbellaceae</taxon>
        <taxon>Kribbella</taxon>
    </lineage>
</organism>
<dbReference type="InterPro" id="IPR036291">
    <property type="entry name" value="NAD(P)-bd_dom_sf"/>
</dbReference>
<dbReference type="PANTHER" id="PTHR14239:SF10">
    <property type="entry name" value="REDUCTASE"/>
    <property type="match status" value="1"/>
</dbReference>
<dbReference type="RefSeq" id="WP_344183349.1">
    <property type="nucleotide sequence ID" value="NZ_BAAANC010000005.1"/>
</dbReference>
<proteinExistence type="predicted"/>
<dbReference type="EMBL" id="BAAANC010000005">
    <property type="protein sequence ID" value="GAA1560508.1"/>
    <property type="molecule type" value="Genomic_DNA"/>
</dbReference>
<dbReference type="PANTHER" id="PTHR14239">
    <property type="entry name" value="DUDULIN-RELATED"/>
    <property type="match status" value="1"/>
</dbReference>
<evidence type="ECO:0000313" key="4">
    <source>
        <dbReference type="Proteomes" id="UP001500363"/>
    </source>
</evidence>
<dbReference type="InterPro" id="IPR051267">
    <property type="entry name" value="STEAP_metalloreductase"/>
</dbReference>
<evidence type="ECO:0000256" key="1">
    <source>
        <dbReference type="ARBA" id="ARBA00023002"/>
    </source>
</evidence>
<evidence type="ECO:0000259" key="2">
    <source>
        <dbReference type="Pfam" id="PF03807"/>
    </source>
</evidence>
<sequence>MMVKVTIVGAGNMGRAIGARLAGQENRLQVLAPTAEHATGLADELGDGVTGGGVDDTVEGEVVVLATPYDGALDFVAQRGNDLTGKVVVDITNPVDWASFDRLVTPSDSSAAQEIAARLPEGVPVVKAFNTTFAGTLSSGEVAGQQLDVLVAGDDQDAKEKVIRLVESAGLRAVDAGPLRRAQQLEHLGFLHMALQESLGSEYGSALKIVTP</sequence>
<dbReference type="Pfam" id="PF03807">
    <property type="entry name" value="F420_oxidored"/>
    <property type="match status" value="1"/>
</dbReference>
<reference evidence="4" key="1">
    <citation type="journal article" date="2019" name="Int. J. Syst. Evol. Microbiol.">
        <title>The Global Catalogue of Microorganisms (GCM) 10K type strain sequencing project: providing services to taxonomists for standard genome sequencing and annotation.</title>
        <authorList>
            <consortium name="The Broad Institute Genomics Platform"/>
            <consortium name="The Broad Institute Genome Sequencing Center for Infectious Disease"/>
            <person name="Wu L."/>
            <person name="Ma J."/>
        </authorList>
    </citation>
    <scope>NUCLEOTIDE SEQUENCE [LARGE SCALE GENOMIC DNA]</scope>
    <source>
        <strain evidence="4">JCM 14303</strain>
    </source>
</reference>
<accession>A0ABP4NKJ4</accession>
<keyword evidence="1" id="KW-0560">Oxidoreductase</keyword>
<dbReference type="InterPro" id="IPR028939">
    <property type="entry name" value="P5C_Rdtase_cat_N"/>
</dbReference>
<comment type="caution">
    <text evidence="3">The sequence shown here is derived from an EMBL/GenBank/DDBJ whole genome shotgun (WGS) entry which is preliminary data.</text>
</comment>
<dbReference type="Gene3D" id="3.40.50.720">
    <property type="entry name" value="NAD(P)-binding Rossmann-like Domain"/>
    <property type="match status" value="1"/>
</dbReference>
<dbReference type="Proteomes" id="UP001500363">
    <property type="component" value="Unassembled WGS sequence"/>
</dbReference>
<gene>
    <name evidence="3" type="ORF">GCM10009741_77150</name>
</gene>
<evidence type="ECO:0000313" key="3">
    <source>
        <dbReference type="EMBL" id="GAA1560508.1"/>
    </source>
</evidence>
<keyword evidence="4" id="KW-1185">Reference proteome</keyword>